<keyword evidence="2" id="KW-1185">Reference proteome</keyword>
<dbReference type="GO" id="GO:0005524">
    <property type="term" value="F:ATP binding"/>
    <property type="evidence" value="ECO:0007669"/>
    <property type="project" value="UniProtKB-KW"/>
</dbReference>
<dbReference type="InterPro" id="IPR027417">
    <property type="entry name" value="P-loop_NTPase"/>
</dbReference>
<keyword evidence="1" id="KW-0547">Nucleotide-binding</keyword>
<reference evidence="1" key="1">
    <citation type="submission" date="2022-06" db="EMBL/GenBank/DDBJ databases">
        <title>Diverse halophilic archaea isolated from saline environments.</title>
        <authorList>
            <person name="Cui H.-L."/>
        </authorList>
    </citation>
    <scope>NUCLEOTIDE SEQUENCE</scope>
    <source>
        <strain evidence="1">WLHS1</strain>
        <plasmid evidence="1">unnamed1</plasmid>
    </source>
</reference>
<evidence type="ECO:0000313" key="2">
    <source>
        <dbReference type="Proteomes" id="UP001056855"/>
    </source>
</evidence>
<dbReference type="EMBL" id="CP100356">
    <property type="protein sequence ID" value="UTF55584.1"/>
    <property type="molecule type" value="Genomic_DNA"/>
</dbReference>
<accession>A0A9E7SV77</accession>
<protein>
    <submittedName>
        <fullName evidence="1">ATP-binding protein</fullName>
    </submittedName>
</protein>
<dbReference type="AlphaFoldDB" id="A0A9E7SV77"/>
<dbReference type="Proteomes" id="UP001056855">
    <property type="component" value="Plasmid unnamed1"/>
</dbReference>
<evidence type="ECO:0000313" key="1">
    <source>
        <dbReference type="EMBL" id="UTF55584.1"/>
    </source>
</evidence>
<sequence>MTTEITEVSPPDGSLCPHYQKIDEELFDDLFSEVAKVRSDRPDLFRFTHRPITVFEKHSGEEREVKEDKILSEFLKQRRRNLVTIIDGNVGTGKSELCAYLSLELKEAGRNVLHIDKNADLLTIMAEEIPDFYERVSGGDTLEERDQLEKLRRQVRQHRGLVAKRITSGAMLTIADLDSSTVDLTNDQEDDVIDFIEKKITKLAQRGEFATKIEFITVSDEANEIAQYNFLNVFEDVDDETAAEHWNEAIWTAIRQDYGTPTMDSLLAEVAENLDERPVLVFEDFSVSALDAQRLQEYIEQDSPENTWDFIIAGTQESTRTLETNTAKDREWIRFYRTNKRDSNHVLFLNEDSAVDFARPFLGYVKNRDNSVRYVDEDRKSELRQPKNQSICARCTFCDETFRDVFPFNETFIDRIYEGLPDEEQRPRIYIQTISKILSAYYHGDVTVPAAWSEIDDVLSNSIVLDNEDIYENEPLRRLAQWYGAQQEMDGKSVVTVDRRFARAFGIDEPELFEEYDITRTEIDGVDTLVIPLTEGAISGGGNGDIKENKKDPVQERYDEARKHIDTWQSDTQNQKASEVDVYIKRGLTDAIDRLTNGFEMFPDGDLEVLVGSERHPFTFTDGGPAETDQIQIDPTEFTHPQLLKLLKFGITRDLDPSRADYKELFDRNGSQLAGYAQQWQEHVRGAYLAPKYFYGTSHRNSTFEEFVASAYGVLAILSDPSQQVTGKRLSSLYTANTRPEIDDDLDEMLKDFADKETYDGITNIFDFIDPIESLFGDVFAISSNVVDVPRLNEILKGSHPFDIGGRLTKSALSDLPAKVRFDTDTHLREVGLQVYRTIRKLDDLPAGEEADVAPRFVNEQLRGIDMENVRDITKKLKTYDSVDSGVRENLITFSKVSDQKIENLLESCTIHEDLDQASSNSKQQQAHLLGLAIFGHEATKRILALDLETGSSEIESDSFLKMSEIYANQ</sequence>
<keyword evidence="1" id="KW-0614">Plasmid</keyword>
<organism evidence="1 2">
    <name type="scientific">Natronosalvus rutilus</name>
    <dbReference type="NCBI Taxonomy" id="2953753"/>
    <lineage>
        <taxon>Archaea</taxon>
        <taxon>Methanobacteriati</taxon>
        <taxon>Methanobacteriota</taxon>
        <taxon>Stenosarchaea group</taxon>
        <taxon>Halobacteria</taxon>
        <taxon>Halobacteriales</taxon>
        <taxon>Natrialbaceae</taxon>
        <taxon>Natronosalvus</taxon>
    </lineage>
</organism>
<dbReference type="SUPFAM" id="SSF52540">
    <property type="entry name" value="P-loop containing nucleoside triphosphate hydrolases"/>
    <property type="match status" value="2"/>
</dbReference>
<gene>
    <name evidence="1" type="ORF">NGM29_19460</name>
</gene>
<dbReference type="GeneID" id="73292272"/>
<proteinExistence type="predicted"/>
<dbReference type="KEGG" id="sawl:NGM29_19460"/>
<keyword evidence="1" id="KW-0067">ATP-binding</keyword>
<dbReference type="RefSeq" id="WP_254160764.1">
    <property type="nucleotide sequence ID" value="NZ_CP100356.1"/>
</dbReference>
<name>A0A9E7SV77_9EURY</name>
<geneLocation type="plasmid" evidence="1 2">
    <name>unnamed1</name>
</geneLocation>